<gene>
    <name evidence="1" type="ORF">OLEA9_A119480</name>
</gene>
<dbReference type="AlphaFoldDB" id="A0A8S0Q7U2"/>
<comment type="caution">
    <text evidence="1">The sequence shown here is derived from an EMBL/GenBank/DDBJ whole genome shotgun (WGS) entry which is preliminary data.</text>
</comment>
<keyword evidence="2" id="KW-1185">Reference proteome</keyword>
<evidence type="ECO:0000313" key="1">
    <source>
        <dbReference type="EMBL" id="CAA2960808.1"/>
    </source>
</evidence>
<name>A0A8S0Q7U2_OLEEU</name>
<sequence length="102" mass="11138">MCPPPLLPDDPEMIRRRSHGIEGSLHGILLAIADARELVNGGGYHDGKRRPDGQEEESLLHVDGGEVGSRDGEKGATVRKREVSTNMLVLKRESSSRKVVVD</sequence>
<proteinExistence type="predicted"/>
<evidence type="ECO:0000313" key="2">
    <source>
        <dbReference type="Proteomes" id="UP000594638"/>
    </source>
</evidence>
<dbReference type="EMBL" id="CACTIH010000449">
    <property type="protein sequence ID" value="CAA2960808.1"/>
    <property type="molecule type" value="Genomic_DNA"/>
</dbReference>
<organism evidence="1 2">
    <name type="scientific">Olea europaea subsp. europaea</name>
    <dbReference type="NCBI Taxonomy" id="158383"/>
    <lineage>
        <taxon>Eukaryota</taxon>
        <taxon>Viridiplantae</taxon>
        <taxon>Streptophyta</taxon>
        <taxon>Embryophyta</taxon>
        <taxon>Tracheophyta</taxon>
        <taxon>Spermatophyta</taxon>
        <taxon>Magnoliopsida</taxon>
        <taxon>eudicotyledons</taxon>
        <taxon>Gunneridae</taxon>
        <taxon>Pentapetalae</taxon>
        <taxon>asterids</taxon>
        <taxon>lamiids</taxon>
        <taxon>Lamiales</taxon>
        <taxon>Oleaceae</taxon>
        <taxon>Oleeae</taxon>
        <taxon>Olea</taxon>
    </lineage>
</organism>
<dbReference type="Gramene" id="OE9A119480T1">
    <property type="protein sequence ID" value="OE9A119480C1"/>
    <property type="gene ID" value="OE9A119480"/>
</dbReference>
<protein>
    <submittedName>
        <fullName evidence="1">Uncharacterized protein</fullName>
    </submittedName>
</protein>
<accession>A0A8S0Q7U2</accession>
<dbReference type="Proteomes" id="UP000594638">
    <property type="component" value="Unassembled WGS sequence"/>
</dbReference>
<reference evidence="1 2" key="1">
    <citation type="submission" date="2019-12" db="EMBL/GenBank/DDBJ databases">
        <authorList>
            <person name="Alioto T."/>
            <person name="Alioto T."/>
            <person name="Gomez Garrido J."/>
        </authorList>
    </citation>
    <scope>NUCLEOTIDE SEQUENCE [LARGE SCALE GENOMIC DNA]</scope>
</reference>